<name>A0ABP9RQS5_9ACTN</name>
<evidence type="ECO:0000313" key="3">
    <source>
        <dbReference type="EMBL" id="GAA5184929.1"/>
    </source>
</evidence>
<feature type="chain" id="PRO_5045164714" evidence="2">
    <location>
        <begin position="23"/>
        <end position="171"/>
    </location>
</feature>
<evidence type="ECO:0000256" key="1">
    <source>
        <dbReference type="SAM" id="MobiDB-lite"/>
    </source>
</evidence>
<dbReference type="EMBL" id="BAABJQ010000006">
    <property type="protein sequence ID" value="GAA5184929.1"/>
    <property type="molecule type" value="Genomic_DNA"/>
</dbReference>
<feature type="region of interest" description="Disordered" evidence="1">
    <location>
        <begin position="36"/>
        <end position="98"/>
    </location>
</feature>
<dbReference type="PROSITE" id="PS51257">
    <property type="entry name" value="PROKAR_LIPOPROTEIN"/>
    <property type="match status" value="1"/>
</dbReference>
<organism evidence="3 4">
    <name type="scientific">Rugosimonospora acidiphila</name>
    <dbReference type="NCBI Taxonomy" id="556531"/>
    <lineage>
        <taxon>Bacteria</taxon>
        <taxon>Bacillati</taxon>
        <taxon>Actinomycetota</taxon>
        <taxon>Actinomycetes</taxon>
        <taxon>Micromonosporales</taxon>
        <taxon>Micromonosporaceae</taxon>
        <taxon>Rugosimonospora</taxon>
    </lineage>
</organism>
<keyword evidence="4" id="KW-1185">Reference proteome</keyword>
<feature type="compositionally biased region" description="Low complexity" evidence="1">
    <location>
        <begin position="36"/>
        <end position="48"/>
    </location>
</feature>
<sequence>MEMGTRRLVVLCAGLVTAGLVASGGLAGCSADQAGSGTTVGVTGSASAEPSIQPMPLPSPVGTPSASLPPSDLTPASPGPSDLTTSAPAISVPTRPAPTMADQTLTGQVEEGVERGCLILRDSTGVYQLLGGDPTVVYAGADVSVTGHVITGVMSYCMQGRPFQITEAHRS</sequence>
<evidence type="ECO:0000256" key="2">
    <source>
        <dbReference type="SAM" id="SignalP"/>
    </source>
</evidence>
<gene>
    <name evidence="3" type="ORF">GCM10023322_27600</name>
</gene>
<feature type="signal peptide" evidence="2">
    <location>
        <begin position="1"/>
        <end position="22"/>
    </location>
</feature>
<comment type="caution">
    <text evidence="3">The sequence shown here is derived from an EMBL/GenBank/DDBJ whole genome shotgun (WGS) entry which is preliminary data.</text>
</comment>
<protein>
    <submittedName>
        <fullName evidence="3">Uncharacterized protein</fullName>
    </submittedName>
</protein>
<reference evidence="4" key="1">
    <citation type="journal article" date="2019" name="Int. J. Syst. Evol. Microbiol.">
        <title>The Global Catalogue of Microorganisms (GCM) 10K type strain sequencing project: providing services to taxonomists for standard genome sequencing and annotation.</title>
        <authorList>
            <consortium name="The Broad Institute Genomics Platform"/>
            <consortium name="The Broad Institute Genome Sequencing Center for Infectious Disease"/>
            <person name="Wu L."/>
            <person name="Ma J."/>
        </authorList>
    </citation>
    <scope>NUCLEOTIDE SEQUENCE [LARGE SCALE GENOMIC DNA]</scope>
    <source>
        <strain evidence="4">JCM 18304</strain>
    </source>
</reference>
<accession>A0ABP9RQS5</accession>
<dbReference type="Proteomes" id="UP001501570">
    <property type="component" value="Unassembled WGS sequence"/>
</dbReference>
<evidence type="ECO:0000313" key="4">
    <source>
        <dbReference type="Proteomes" id="UP001501570"/>
    </source>
</evidence>
<keyword evidence="2" id="KW-0732">Signal</keyword>
<proteinExistence type="predicted"/>